<dbReference type="GO" id="GO:0004673">
    <property type="term" value="F:protein histidine kinase activity"/>
    <property type="evidence" value="ECO:0007669"/>
    <property type="project" value="UniProtKB-EC"/>
</dbReference>
<dbReference type="CDD" id="cd00130">
    <property type="entry name" value="PAS"/>
    <property type="match status" value="3"/>
</dbReference>
<evidence type="ECO:0000259" key="7">
    <source>
        <dbReference type="PROSITE" id="PS50112"/>
    </source>
</evidence>
<protein>
    <recommendedName>
        <fullName evidence="2">histidine kinase</fullName>
        <ecNumber evidence="2">2.7.13.3</ecNumber>
    </recommendedName>
</protein>
<evidence type="ECO:0000256" key="3">
    <source>
        <dbReference type="ARBA" id="ARBA00022553"/>
    </source>
</evidence>
<dbReference type="PANTHER" id="PTHR43304">
    <property type="entry name" value="PHYTOCHROME-LIKE PROTEIN CPH1"/>
    <property type="match status" value="1"/>
</dbReference>
<dbReference type="GO" id="GO:0006355">
    <property type="term" value="P:regulation of DNA-templated transcription"/>
    <property type="evidence" value="ECO:0007669"/>
    <property type="project" value="InterPro"/>
</dbReference>
<dbReference type="InterPro" id="IPR001610">
    <property type="entry name" value="PAC"/>
</dbReference>
<evidence type="ECO:0000256" key="1">
    <source>
        <dbReference type="ARBA" id="ARBA00000085"/>
    </source>
</evidence>
<evidence type="ECO:0000259" key="8">
    <source>
        <dbReference type="PROSITE" id="PS50113"/>
    </source>
</evidence>
<evidence type="ECO:0000313" key="9">
    <source>
        <dbReference type="EMBL" id="GBG13427.1"/>
    </source>
</evidence>
<dbReference type="InterPro" id="IPR013655">
    <property type="entry name" value="PAS_fold_3"/>
</dbReference>
<organism evidence="9 10">
    <name type="scientific">Novimethylophilus kurashikiensis</name>
    <dbReference type="NCBI Taxonomy" id="1825523"/>
    <lineage>
        <taxon>Bacteria</taxon>
        <taxon>Pseudomonadati</taxon>
        <taxon>Pseudomonadota</taxon>
        <taxon>Betaproteobacteria</taxon>
        <taxon>Nitrosomonadales</taxon>
        <taxon>Methylophilaceae</taxon>
        <taxon>Novimethylophilus</taxon>
    </lineage>
</organism>
<dbReference type="SMART" id="SM00086">
    <property type="entry name" value="PAC"/>
    <property type="match status" value="3"/>
</dbReference>
<feature type="transmembrane region" description="Helical" evidence="6">
    <location>
        <begin position="5"/>
        <end position="25"/>
    </location>
</feature>
<dbReference type="PROSITE" id="PS50112">
    <property type="entry name" value="PAS"/>
    <property type="match status" value="2"/>
</dbReference>
<dbReference type="SMART" id="SM00091">
    <property type="entry name" value="PAS"/>
    <property type="match status" value="3"/>
</dbReference>
<gene>
    <name evidence="9" type="ORF">NMK_0974</name>
</gene>
<dbReference type="OrthoDB" id="344644at2"/>
<dbReference type="NCBIfam" id="TIGR00229">
    <property type="entry name" value="sensory_box"/>
    <property type="match status" value="2"/>
</dbReference>
<dbReference type="RefSeq" id="WP_109014631.1">
    <property type="nucleotide sequence ID" value="NZ_BDOQ01000003.1"/>
</dbReference>
<dbReference type="InterPro" id="IPR013767">
    <property type="entry name" value="PAS_fold"/>
</dbReference>
<dbReference type="EMBL" id="BDOQ01000003">
    <property type="protein sequence ID" value="GBG13427.1"/>
    <property type="molecule type" value="Genomic_DNA"/>
</dbReference>
<dbReference type="Gene3D" id="3.30.450.20">
    <property type="entry name" value="PAS domain"/>
    <property type="match status" value="3"/>
</dbReference>
<dbReference type="InterPro" id="IPR000700">
    <property type="entry name" value="PAS-assoc_C"/>
</dbReference>
<evidence type="ECO:0000256" key="5">
    <source>
        <dbReference type="ARBA" id="ARBA00022777"/>
    </source>
</evidence>
<dbReference type="PANTHER" id="PTHR43304:SF1">
    <property type="entry name" value="PAC DOMAIN-CONTAINING PROTEIN"/>
    <property type="match status" value="1"/>
</dbReference>
<dbReference type="InterPro" id="IPR000014">
    <property type="entry name" value="PAS"/>
</dbReference>
<evidence type="ECO:0000256" key="6">
    <source>
        <dbReference type="SAM" id="Phobius"/>
    </source>
</evidence>
<feature type="domain" description="PAS" evidence="7">
    <location>
        <begin position="205"/>
        <end position="268"/>
    </location>
</feature>
<keyword evidence="10" id="KW-1185">Reference proteome</keyword>
<dbReference type="PROSITE" id="PS50113">
    <property type="entry name" value="PAC"/>
    <property type="match status" value="1"/>
</dbReference>
<name>A0A2R5F4Y4_9PROT</name>
<keyword evidence="4" id="KW-0808">Transferase</keyword>
<keyword evidence="6" id="KW-0472">Membrane</keyword>
<reference evidence="9 10" key="1">
    <citation type="journal article" date="2018" name="Environ. Microbiol.">
        <title>Isolation and genomic characterization of Novimethylophilus kurashikiensis gen. nov. sp. nov., a new lanthanide-dependent methylotrophic species of Methylophilaceae.</title>
        <authorList>
            <person name="Lv H."/>
            <person name="Sahin N."/>
            <person name="Tani A."/>
        </authorList>
    </citation>
    <scope>NUCLEOTIDE SEQUENCE [LARGE SCALE GENOMIC DNA]</scope>
    <source>
        <strain evidence="9 10">La2-4</strain>
    </source>
</reference>
<feature type="domain" description="PAS" evidence="7">
    <location>
        <begin position="325"/>
        <end position="400"/>
    </location>
</feature>
<dbReference type="InterPro" id="IPR035965">
    <property type="entry name" value="PAS-like_dom_sf"/>
</dbReference>
<keyword evidence="5 9" id="KW-0418">Kinase</keyword>
<dbReference type="EC" id="2.7.13.3" evidence="2"/>
<dbReference type="Pfam" id="PF00989">
    <property type="entry name" value="PAS"/>
    <property type="match status" value="1"/>
</dbReference>
<evidence type="ECO:0000313" key="10">
    <source>
        <dbReference type="Proteomes" id="UP000245081"/>
    </source>
</evidence>
<dbReference type="Pfam" id="PF13426">
    <property type="entry name" value="PAS_9"/>
    <property type="match status" value="1"/>
</dbReference>
<proteinExistence type="predicted"/>
<feature type="transmembrane region" description="Helical" evidence="6">
    <location>
        <begin position="31"/>
        <end position="56"/>
    </location>
</feature>
<keyword evidence="6" id="KW-1133">Transmembrane helix</keyword>
<dbReference type="SUPFAM" id="SSF55785">
    <property type="entry name" value="PYP-like sensor domain (PAS domain)"/>
    <property type="match status" value="3"/>
</dbReference>
<dbReference type="Proteomes" id="UP000245081">
    <property type="component" value="Unassembled WGS sequence"/>
</dbReference>
<dbReference type="Pfam" id="PF08447">
    <property type="entry name" value="PAS_3"/>
    <property type="match status" value="1"/>
</dbReference>
<feature type="domain" description="PAC" evidence="8">
    <location>
        <begin position="272"/>
        <end position="324"/>
    </location>
</feature>
<dbReference type="AlphaFoldDB" id="A0A2R5F4Y4"/>
<keyword evidence="6" id="KW-0812">Transmembrane</keyword>
<comment type="caution">
    <text evidence="9">The sequence shown here is derived from an EMBL/GenBank/DDBJ whole genome shotgun (WGS) entry which is preliminary data.</text>
</comment>
<evidence type="ECO:0000256" key="2">
    <source>
        <dbReference type="ARBA" id="ARBA00012438"/>
    </source>
</evidence>
<dbReference type="InterPro" id="IPR052162">
    <property type="entry name" value="Sensor_kinase/Photoreceptor"/>
</dbReference>
<comment type="catalytic activity">
    <reaction evidence="1">
        <text>ATP + protein L-histidine = ADP + protein N-phospho-L-histidine.</text>
        <dbReference type="EC" id="2.7.13.3"/>
    </reaction>
</comment>
<evidence type="ECO:0000256" key="4">
    <source>
        <dbReference type="ARBA" id="ARBA00022679"/>
    </source>
</evidence>
<sequence length="459" mass="51496">MSLYVFSTFVLSLVFMLVMGSWWNGSAPFKVHLAALAVVCATMLCITLLIALYPVLASRSRFGRRISKEDKAAWGIDVSNKLSTPAAVLDGYNVVFANKAFLNELGMSGMSDQVIGMPLTNLVHPSDHQNIAKLFARGSADETDQSFTIKLRILSADGTSIPVFAAISPLSTTDNPEFNLLQLSPTTAVKHTFTSTPDLFDYHLLVEQIEQIVFQLNTAREIIFLNPSWERLLDHKLEGSLNKSLLAYIHPEDKPMVDARLNSLTLGRRNHCLLETRLIGRNGDSRWVELRARNISGNPGELSSVIGTLTDISRMKQTEASLRANRRSLSMLLSNVPGMVYRCKNDKNWTFEFVSDGSLDVTGYEPYEMVNNPNFAYTQIIHPDDRARTWDLCQRQVAKQERFQFIYRITTRSGQVKYVWEQGKGVFSSTGDLLALEGFITDLASHDNEDGMLDIRQIV</sequence>
<accession>A0A2R5F4Y4</accession>
<keyword evidence="3" id="KW-0597">Phosphoprotein</keyword>